<dbReference type="PANTHER" id="PTHR48078">
    <property type="entry name" value="THREONINE DEHYDRATASE, MITOCHONDRIAL-RELATED"/>
    <property type="match status" value="1"/>
</dbReference>
<evidence type="ECO:0000313" key="5">
    <source>
        <dbReference type="EMBL" id="TWW09823.1"/>
    </source>
</evidence>
<proteinExistence type="predicted"/>
<dbReference type="PROSITE" id="PS00165">
    <property type="entry name" value="DEHYDRATASE_SER_THR"/>
    <property type="match status" value="1"/>
</dbReference>
<protein>
    <submittedName>
        <fullName evidence="5">Threonine synthase</fullName>
    </submittedName>
</protein>
<evidence type="ECO:0000256" key="2">
    <source>
        <dbReference type="ARBA" id="ARBA00022898"/>
    </source>
</evidence>
<dbReference type="InterPro" id="IPR000634">
    <property type="entry name" value="Ser/Thr_deHydtase_PyrdxlP-BS"/>
</dbReference>
<dbReference type="GO" id="GO:0009097">
    <property type="term" value="P:isoleucine biosynthetic process"/>
    <property type="evidence" value="ECO:0007669"/>
    <property type="project" value="TreeGrafter"/>
</dbReference>
<evidence type="ECO:0000256" key="1">
    <source>
        <dbReference type="ARBA" id="ARBA00001933"/>
    </source>
</evidence>
<dbReference type="Proteomes" id="UP000321083">
    <property type="component" value="Unassembled WGS sequence"/>
</dbReference>
<dbReference type="InterPro" id="IPR001926">
    <property type="entry name" value="TrpB-like_PALP"/>
</dbReference>
<accession>A0A5C6M6N6</accession>
<organism evidence="5 6">
    <name type="scientific">Planctomyces bekefii</name>
    <dbReference type="NCBI Taxonomy" id="1653850"/>
    <lineage>
        <taxon>Bacteria</taxon>
        <taxon>Pseudomonadati</taxon>
        <taxon>Planctomycetota</taxon>
        <taxon>Planctomycetia</taxon>
        <taxon>Planctomycetales</taxon>
        <taxon>Planctomycetaceae</taxon>
        <taxon>Planctomyces</taxon>
    </lineage>
</organism>
<dbReference type="GO" id="GO:0006565">
    <property type="term" value="P:L-serine catabolic process"/>
    <property type="evidence" value="ECO:0007669"/>
    <property type="project" value="TreeGrafter"/>
</dbReference>
<dbReference type="InterPro" id="IPR036052">
    <property type="entry name" value="TrpB-like_PALP_sf"/>
</dbReference>
<keyword evidence="2" id="KW-0663">Pyridoxal phosphate</keyword>
<feature type="domain" description="Tryptophan synthase beta chain-like PALP" evidence="4">
    <location>
        <begin position="70"/>
        <end position="382"/>
    </location>
</feature>
<dbReference type="PANTHER" id="PTHR48078:SF6">
    <property type="entry name" value="L-THREONINE DEHYDRATASE CATABOLIC TDCB"/>
    <property type="match status" value="1"/>
</dbReference>
<dbReference type="EMBL" id="SRHE01000170">
    <property type="protein sequence ID" value="TWW09823.1"/>
    <property type="molecule type" value="Genomic_DNA"/>
</dbReference>
<dbReference type="InterPro" id="IPR050147">
    <property type="entry name" value="Ser/Thr_Dehydratase"/>
</dbReference>
<dbReference type="NCBIfam" id="NF006050">
    <property type="entry name" value="PRK08197.1"/>
    <property type="match status" value="1"/>
</dbReference>
<evidence type="ECO:0000256" key="3">
    <source>
        <dbReference type="ARBA" id="ARBA00023239"/>
    </source>
</evidence>
<dbReference type="GO" id="GO:0030170">
    <property type="term" value="F:pyridoxal phosphate binding"/>
    <property type="evidence" value="ECO:0007669"/>
    <property type="project" value="InterPro"/>
</dbReference>
<keyword evidence="6" id="KW-1185">Reference proteome</keyword>
<reference evidence="5 6" key="2">
    <citation type="submission" date="2019-08" db="EMBL/GenBank/DDBJ databases">
        <authorList>
            <person name="Henke P."/>
        </authorList>
    </citation>
    <scope>NUCLEOTIDE SEQUENCE [LARGE SCALE GENOMIC DNA]</scope>
    <source>
        <strain evidence="5">Phe10_nw2017</strain>
    </source>
</reference>
<dbReference type="GO" id="GO:0003941">
    <property type="term" value="F:L-serine ammonia-lyase activity"/>
    <property type="evidence" value="ECO:0007669"/>
    <property type="project" value="TreeGrafter"/>
</dbReference>
<gene>
    <name evidence="5" type="primary">thrC</name>
    <name evidence="5" type="ORF">E3A20_10480</name>
</gene>
<dbReference type="Pfam" id="PF00291">
    <property type="entry name" value="PALP"/>
    <property type="match status" value="1"/>
</dbReference>
<dbReference type="SUPFAM" id="SSF53686">
    <property type="entry name" value="Tryptophan synthase beta subunit-like PLP-dependent enzymes"/>
    <property type="match status" value="1"/>
</dbReference>
<dbReference type="GO" id="GO:0004794">
    <property type="term" value="F:threonine deaminase activity"/>
    <property type="evidence" value="ECO:0007669"/>
    <property type="project" value="TreeGrafter"/>
</dbReference>
<keyword evidence="3" id="KW-0456">Lyase</keyword>
<evidence type="ECO:0000313" key="6">
    <source>
        <dbReference type="Proteomes" id="UP000321083"/>
    </source>
</evidence>
<comment type="cofactor">
    <cofactor evidence="1">
        <name>pyridoxal 5'-phosphate</name>
        <dbReference type="ChEBI" id="CHEBI:597326"/>
    </cofactor>
</comment>
<evidence type="ECO:0000259" key="4">
    <source>
        <dbReference type="Pfam" id="PF00291"/>
    </source>
</evidence>
<dbReference type="AlphaFoldDB" id="A0A5C6M6N6"/>
<dbReference type="GO" id="GO:0006567">
    <property type="term" value="P:L-threonine catabolic process"/>
    <property type="evidence" value="ECO:0007669"/>
    <property type="project" value="TreeGrafter"/>
</dbReference>
<reference evidence="5 6" key="1">
    <citation type="submission" date="2019-08" db="EMBL/GenBank/DDBJ databases">
        <title>100 year-old enigma solved: identification of Planctomyces bekefii, the type genus and species of the phylum Planctomycetes.</title>
        <authorList>
            <person name="Svetlana D.N."/>
            <person name="Overmann J."/>
        </authorList>
    </citation>
    <scope>NUCLEOTIDE SEQUENCE [LARGE SCALE GENOMIC DNA]</scope>
    <source>
        <strain evidence="5">Phe10_nw2017</strain>
    </source>
</reference>
<dbReference type="CDD" id="cd01563">
    <property type="entry name" value="Thr-synth_1"/>
    <property type="match status" value="1"/>
</dbReference>
<dbReference type="Gene3D" id="3.40.50.1100">
    <property type="match status" value="2"/>
</dbReference>
<comment type="caution">
    <text evidence="5">The sequence shown here is derived from an EMBL/GenBank/DDBJ whole genome shotgun (WGS) entry which is preliminary data.</text>
</comment>
<name>A0A5C6M6N6_9PLAN</name>
<sequence length="422" mass="45571">MHTALECSLTGEIHDANCLQGLSRAGKPLLARYDLAALRDWTPAVVRARRERSMWRFHEVLPVNELSEAVSLGEGLTPFLKCVERGVFAGFGDLWLKDEGFNPTQSFKARGMSAAMTRAAAFGVQTVALPSAGNAAGAATAYAARAGIRCVIFVPEDTPPANILESACGGAQVVLVNGLISDCGRLCRAACDRFGWFDLSTLKEPFRLEGKKTMGYELAFDLADVRGTDRLQLPDVILYPTGGGTGLIGMWKAFEEMEQLGWIGSERPRMVVVQADGCAPIVRAFEQGATFAPMFPNARTAASGLRVPAAVGDFLMLDILRKSGGTAITISDDELMQGVYELARLQGVHAAPEGGAVWRAAVHLRDSGWLRPDETIVLFNTGAAVKYNHLLRCDDALRLDHTDPDSLNQLEQSLTASGFVQR</sequence>